<feature type="region of interest" description="Disordered" evidence="11">
    <location>
        <begin position="296"/>
        <end position="317"/>
    </location>
</feature>
<dbReference type="FunFam" id="1.10.10.60:FF:000097">
    <property type="entry name" value="barH-like 2 homeobox protein-like"/>
    <property type="match status" value="1"/>
</dbReference>
<protein>
    <submittedName>
        <fullName evidence="13">BarH-like 1 homeobox protein</fullName>
    </submittedName>
</protein>
<dbReference type="Gene3D" id="1.10.10.60">
    <property type="entry name" value="Homeodomain-like"/>
    <property type="match status" value="1"/>
</dbReference>
<dbReference type="SMART" id="SM00389">
    <property type="entry name" value="HOX"/>
    <property type="match status" value="1"/>
</dbReference>
<evidence type="ECO:0000313" key="14">
    <source>
        <dbReference type="Proteomes" id="UP000503349"/>
    </source>
</evidence>
<evidence type="ECO:0000259" key="12">
    <source>
        <dbReference type="PROSITE" id="PS50071"/>
    </source>
</evidence>
<dbReference type="InterPro" id="IPR009057">
    <property type="entry name" value="Homeodomain-like_sf"/>
</dbReference>
<comment type="subcellular location">
    <subcellularLocation>
        <location evidence="1 9 10">Nucleus</location>
    </subcellularLocation>
</comment>
<comment type="similarity">
    <text evidence="8">Belongs to the BAR homeobox family.</text>
</comment>
<evidence type="ECO:0000256" key="3">
    <source>
        <dbReference type="ARBA" id="ARBA00023015"/>
    </source>
</evidence>
<evidence type="ECO:0000256" key="5">
    <source>
        <dbReference type="ARBA" id="ARBA00023155"/>
    </source>
</evidence>
<feature type="compositionally biased region" description="Basic and acidic residues" evidence="11">
    <location>
        <begin position="56"/>
        <end position="65"/>
    </location>
</feature>
<reference evidence="13 14" key="1">
    <citation type="submission" date="2019-02" db="EMBL/GenBank/DDBJ databases">
        <title>Opniocepnalus argus genome.</title>
        <authorList>
            <person name="Zhou C."/>
            <person name="Xiao S."/>
        </authorList>
    </citation>
    <scope>NUCLEOTIDE SEQUENCE [LARGE SCALE GENOMIC DNA]</scope>
    <source>
        <strain evidence="13">OARG1902GOOAL</strain>
        <tissue evidence="13">Muscle</tissue>
    </source>
</reference>
<dbReference type="PANTHER" id="PTHR24333:SF5">
    <property type="entry name" value="VENT HOMEOBOX"/>
    <property type="match status" value="1"/>
</dbReference>
<sequence>MEASANGSSFGIDSLLSHRPGSPVSKGDSLVGECRSPLEFSPRSDVESGCSSPPSPRRECVEEMAQRQSIAVGLPPHLQHGQISAGSQQRTVTSSFLIRDILADCKPLAACAPYSSNGQPTQEAGRLASKIADDFMEKIHSNSSSDSEYKVKEEGDREISSSRDSPQVRLKKPRKARTAFTDHQLAQLERSFERQKYLSVQDRMELAASLNLTDTQVKTWYQNRRTKWKRQTAVGLELLAEAGNYSALQRMFPSPYFYPQSLVSNLDPGAALYLYRGPSAPPPALQRPLVPRILLHGLQGGSEPPPPPPPLPPMSGVLPRPAQQRVLDVRSSAKRLQQLVTGLELAADRGSAWGQLVSGSTTPPYLPHTNFPQTPTSLSSPSRLCIRCVHIGAKAVGQSVKCEGVGNLKGVQKALNWTSEAGGSKPDFGKSIYLSDHSLTYHLPLRTPRAGRAAARQSHNSRPRRRPQANKPVKTGGVFEGKTAGDW</sequence>
<evidence type="ECO:0000256" key="4">
    <source>
        <dbReference type="ARBA" id="ARBA00023125"/>
    </source>
</evidence>
<evidence type="ECO:0000256" key="11">
    <source>
        <dbReference type="SAM" id="MobiDB-lite"/>
    </source>
</evidence>
<feature type="domain" description="Homeobox" evidence="12">
    <location>
        <begin position="171"/>
        <end position="231"/>
    </location>
</feature>
<gene>
    <name evidence="13" type="ORF">EXN66_Car017952</name>
</gene>
<evidence type="ECO:0000256" key="6">
    <source>
        <dbReference type="ARBA" id="ARBA00023163"/>
    </source>
</evidence>
<feature type="compositionally biased region" description="Pro residues" evidence="11">
    <location>
        <begin position="303"/>
        <end position="313"/>
    </location>
</feature>
<dbReference type="EMBL" id="CM015728">
    <property type="protein sequence ID" value="KAF3702264.1"/>
    <property type="molecule type" value="Genomic_DNA"/>
</dbReference>
<dbReference type="PANTHER" id="PTHR24333">
    <property type="entry name" value="HOMEO BOX HB9 LIKE A-RELATED"/>
    <property type="match status" value="1"/>
</dbReference>
<feature type="region of interest" description="Disordered" evidence="11">
    <location>
        <begin position="139"/>
        <end position="176"/>
    </location>
</feature>
<dbReference type="InterPro" id="IPR017970">
    <property type="entry name" value="Homeobox_CS"/>
</dbReference>
<dbReference type="PROSITE" id="PS50071">
    <property type="entry name" value="HOMEOBOX_2"/>
    <property type="match status" value="1"/>
</dbReference>
<evidence type="ECO:0000256" key="1">
    <source>
        <dbReference type="ARBA" id="ARBA00004123"/>
    </source>
</evidence>
<dbReference type="InterPro" id="IPR001356">
    <property type="entry name" value="HD"/>
</dbReference>
<reference evidence="14" key="2">
    <citation type="submission" date="2019-02" db="EMBL/GenBank/DDBJ databases">
        <title>Opniocepnalus argus Var Kimnra genome.</title>
        <authorList>
            <person name="Zhou C."/>
            <person name="Xiao S."/>
        </authorList>
    </citation>
    <scope>NUCLEOTIDE SEQUENCE [LARGE SCALE GENOMIC DNA]</scope>
</reference>
<dbReference type="PRINTS" id="PR00024">
    <property type="entry name" value="HOMEOBOX"/>
</dbReference>
<evidence type="ECO:0000256" key="2">
    <source>
        <dbReference type="ARBA" id="ARBA00022473"/>
    </source>
</evidence>
<evidence type="ECO:0000313" key="13">
    <source>
        <dbReference type="EMBL" id="KAF3702264.1"/>
    </source>
</evidence>
<dbReference type="GO" id="GO:0003677">
    <property type="term" value="F:DNA binding"/>
    <property type="evidence" value="ECO:0007669"/>
    <property type="project" value="UniProtKB-UniRule"/>
</dbReference>
<feature type="region of interest" description="Disordered" evidence="11">
    <location>
        <begin position="446"/>
        <end position="487"/>
    </location>
</feature>
<dbReference type="PROSITE" id="PS00027">
    <property type="entry name" value="HOMEOBOX_1"/>
    <property type="match status" value="1"/>
</dbReference>
<proteinExistence type="inferred from homology"/>
<dbReference type="CDD" id="cd00086">
    <property type="entry name" value="homeodomain"/>
    <property type="match status" value="1"/>
</dbReference>
<dbReference type="InterPro" id="IPR020479">
    <property type="entry name" value="HD_metazoa"/>
</dbReference>
<dbReference type="GO" id="GO:0000981">
    <property type="term" value="F:DNA-binding transcription factor activity, RNA polymerase II-specific"/>
    <property type="evidence" value="ECO:0007669"/>
    <property type="project" value="InterPro"/>
</dbReference>
<keyword evidence="7 9" id="KW-0539">Nucleus</keyword>
<dbReference type="SUPFAM" id="SSF46689">
    <property type="entry name" value="Homeodomain-like"/>
    <property type="match status" value="1"/>
</dbReference>
<name>A0A6G1QII7_CHAAH</name>
<feature type="region of interest" description="Disordered" evidence="11">
    <location>
        <begin position="1"/>
        <end position="66"/>
    </location>
</feature>
<keyword evidence="4 9" id="KW-0238">DNA-binding</keyword>
<dbReference type="Pfam" id="PF00046">
    <property type="entry name" value="Homeodomain"/>
    <property type="match status" value="1"/>
</dbReference>
<keyword evidence="5 9" id="KW-0371">Homeobox</keyword>
<feature type="compositionally biased region" description="Polar residues" evidence="11">
    <location>
        <begin position="1"/>
        <end position="11"/>
    </location>
</feature>
<evidence type="ECO:0000256" key="10">
    <source>
        <dbReference type="RuleBase" id="RU000682"/>
    </source>
</evidence>
<evidence type="ECO:0000256" key="9">
    <source>
        <dbReference type="PROSITE-ProRule" id="PRU00108"/>
    </source>
</evidence>
<evidence type="ECO:0000256" key="8">
    <source>
        <dbReference type="ARBA" id="ARBA00038196"/>
    </source>
</evidence>
<dbReference type="Proteomes" id="UP000503349">
    <property type="component" value="Chromosome 17"/>
</dbReference>
<feature type="compositionally biased region" description="Basic and acidic residues" evidence="11">
    <location>
        <begin position="147"/>
        <end position="161"/>
    </location>
</feature>
<organism evidence="13 14">
    <name type="scientific">Channa argus</name>
    <name type="common">Northern snakehead</name>
    <name type="synonym">Ophicephalus argus</name>
    <dbReference type="NCBI Taxonomy" id="215402"/>
    <lineage>
        <taxon>Eukaryota</taxon>
        <taxon>Metazoa</taxon>
        <taxon>Chordata</taxon>
        <taxon>Craniata</taxon>
        <taxon>Vertebrata</taxon>
        <taxon>Euteleostomi</taxon>
        <taxon>Actinopterygii</taxon>
        <taxon>Neopterygii</taxon>
        <taxon>Teleostei</taxon>
        <taxon>Neoteleostei</taxon>
        <taxon>Acanthomorphata</taxon>
        <taxon>Anabantaria</taxon>
        <taxon>Anabantiformes</taxon>
        <taxon>Channoidei</taxon>
        <taxon>Channidae</taxon>
        <taxon>Channa</taxon>
    </lineage>
</organism>
<keyword evidence="2" id="KW-0217">Developmental protein</keyword>
<accession>A0A6G1QII7</accession>
<feature type="DNA-binding region" description="Homeobox" evidence="9">
    <location>
        <begin position="173"/>
        <end position="232"/>
    </location>
</feature>
<dbReference type="GO" id="GO:0005634">
    <property type="term" value="C:nucleus"/>
    <property type="evidence" value="ECO:0007669"/>
    <property type="project" value="UniProtKB-SubCell"/>
</dbReference>
<dbReference type="InterPro" id="IPR050848">
    <property type="entry name" value="Homeobox_TF"/>
</dbReference>
<evidence type="ECO:0000256" key="7">
    <source>
        <dbReference type="ARBA" id="ARBA00023242"/>
    </source>
</evidence>
<keyword evidence="14" id="KW-1185">Reference proteome</keyword>
<feature type="compositionally biased region" description="Basic residues" evidence="11">
    <location>
        <begin position="459"/>
        <end position="468"/>
    </location>
</feature>
<keyword evidence="6" id="KW-0804">Transcription</keyword>
<dbReference type="AlphaFoldDB" id="A0A6G1QII7"/>
<keyword evidence="3" id="KW-0805">Transcription regulation</keyword>